<organism evidence="9 10">
    <name type="scientific">Methanobrevibacter gottschalkii</name>
    <dbReference type="NCBI Taxonomy" id="190974"/>
    <lineage>
        <taxon>Archaea</taxon>
        <taxon>Methanobacteriati</taxon>
        <taxon>Methanobacteriota</taxon>
        <taxon>Methanomada group</taxon>
        <taxon>Methanobacteria</taxon>
        <taxon>Methanobacteriales</taxon>
        <taxon>Methanobacteriaceae</taxon>
        <taxon>Methanobrevibacter</taxon>
    </lineage>
</organism>
<dbReference type="SUPFAM" id="SSF103473">
    <property type="entry name" value="MFS general substrate transporter"/>
    <property type="match status" value="1"/>
</dbReference>
<evidence type="ECO:0000256" key="6">
    <source>
        <dbReference type="ARBA" id="ARBA00023136"/>
    </source>
</evidence>
<dbReference type="InterPro" id="IPR050171">
    <property type="entry name" value="MFS_Transporters"/>
</dbReference>
<evidence type="ECO:0000256" key="5">
    <source>
        <dbReference type="ARBA" id="ARBA00022989"/>
    </source>
</evidence>
<evidence type="ECO:0000256" key="4">
    <source>
        <dbReference type="ARBA" id="ARBA00022692"/>
    </source>
</evidence>
<feature type="transmembrane region" description="Helical" evidence="7">
    <location>
        <begin position="290"/>
        <end position="310"/>
    </location>
</feature>
<feature type="transmembrane region" description="Helical" evidence="7">
    <location>
        <begin position="353"/>
        <end position="380"/>
    </location>
</feature>
<gene>
    <name evidence="9" type="ORF">SAMN05216439_1681</name>
</gene>
<accession>A0A1H7L3P2</accession>
<keyword evidence="3" id="KW-1003">Cell membrane</keyword>
<reference evidence="9 10" key="1">
    <citation type="submission" date="2016-10" db="EMBL/GenBank/DDBJ databases">
        <authorList>
            <person name="de Groot N.N."/>
        </authorList>
    </citation>
    <scope>NUCLEOTIDE SEQUENCE [LARGE SCALE GENOMIC DNA]</scope>
    <source>
        <strain evidence="9 10">DSM 11978</strain>
    </source>
</reference>
<keyword evidence="5 7" id="KW-1133">Transmembrane helix</keyword>
<dbReference type="RefSeq" id="WP_091699416.1">
    <property type="nucleotide sequence ID" value="NZ_FOAK01000007.1"/>
</dbReference>
<dbReference type="GO" id="GO:0005886">
    <property type="term" value="C:plasma membrane"/>
    <property type="evidence" value="ECO:0007669"/>
    <property type="project" value="UniProtKB-SubCell"/>
</dbReference>
<keyword evidence="4 7" id="KW-0812">Transmembrane</keyword>
<evidence type="ECO:0000313" key="9">
    <source>
        <dbReference type="EMBL" id="SEK93025.1"/>
    </source>
</evidence>
<dbReference type="Gene3D" id="1.20.1250.20">
    <property type="entry name" value="MFS general substrate transporter like domains"/>
    <property type="match status" value="2"/>
</dbReference>
<dbReference type="InterPro" id="IPR020846">
    <property type="entry name" value="MFS_dom"/>
</dbReference>
<evidence type="ECO:0000256" key="3">
    <source>
        <dbReference type="ARBA" id="ARBA00022475"/>
    </source>
</evidence>
<feature type="transmembrane region" description="Helical" evidence="7">
    <location>
        <begin position="392"/>
        <end position="415"/>
    </location>
</feature>
<name>A0A1H7L3P2_9EURY</name>
<feature type="domain" description="Major facilitator superfamily (MFS) profile" evidence="8">
    <location>
        <begin position="1"/>
        <end position="208"/>
    </location>
</feature>
<dbReference type="PROSITE" id="PS50850">
    <property type="entry name" value="MFS"/>
    <property type="match status" value="1"/>
</dbReference>
<dbReference type="AlphaFoldDB" id="A0A1H7L3P2"/>
<dbReference type="Pfam" id="PF07690">
    <property type="entry name" value="MFS_1"/>
    <property type="match status" value="1"/>
</dbReference>
<feature type="transmembrane region" description="Helical" evidence="7">
    <location>
        <begin position="7"/>
        <end position="32"/>
    </location>
</feature>
<feature type="transmembrane region" description="Helical" evidence="7">
    <location>
        <begin position="38"/>
        <end position="61"/>
    </location>
</feature>
<feature type="transmembrane region" description="Helical" evidence="7">
    <location>
        <begin position="245"/>
        <end position="270"/>
    </location>
</feature>
<comment type="subcellular location">
    <subcellularLocation>
        <location evidence="1">Cell membrane</location>
        <topology evidence="1">Multi-pass membrane protein</topology>
    </subcellularLocation>
</comment>
<dbReference type="PANTHER" id="PTHR23517">
    <property type="entry name" value="RESISTANCE PROTEIN MDTM, PUTATIVE-RELATED-RELATED"/>
    <property type="match status" value="1"/>
</dbReference>
<dbReference type="InterPro" id="IPR011701">
    <property type="entry name" value="MFS"/>
</dbReference>
<dbReference type="PANTHER" id="PTHR23517:SF15">
    <property type="entry name" value="PROTON-DEPENDENT OLIGOPEPTIDE FAMILY TRANSPORT PROTEIN"/>
    <property type="match status" value="1"/>
</dbReference>
<feature type="transmembrane region" description="Helical" evidence="7">
    <location>
        <begin position="181"/>
        <end position="203"/>
    </location>
</feature>
<feature type="transmembrane region" description="Helical" evidence="7">
    <location>
        <begin position="73"/>
        <end position="93"/>
    </location>
</feature>
<evidence type="ECO:0000256" key="1">
    <source>
        <dbReference type="ARBA" id="ARBA00004651"/>
    </source>
</evidence>
<evidence type="ECO:0000259" key="8">
    <source>
        <dbReference type="PROSITE" id="PS50850"/>
    </source>
</evidence>
<feature type="transmembrane region" description="Helical" evidence="7">
    <location>
        <begin position="152"/>
        <end position="175"/>
    </location>
</feature>
<dbReference type="Proteomes" id="UP000199506">
    <property type="component" value="Unassembled WGS sequence"/>
</dbReference>
<dbReference type="GO" id="GO:0022857">
    <property type="term" value="F:transmembrane transporter activity"/>
    <property type="evidence" value="ECO:0007669"/>
    <property type="project" value="InterPro"/>
</dbReference>
<evidence type="ECO:0000256" key="7">
    <source>
        <dbReference type="SAM" id="Phobius"/>
    </source>
</evidence>
<dbReference type="InterPro" id="IPR036259">
    <property type="entry name" value="MFS_trans_sf"/>
</dbReference>
<keyword evidence="6 7" id="KW-0472">Membrane</keyword>
<feature type="transmembrane region" description="Helical" evidence="7">
    <location>
        <begin position="435"/>
        <end position="453"/>
    </location>
</feature>
<protein>
    <submittedName>
        <fullName evidence="9">Proton-dependent oligopeptide transporter, POT family</fullName>
    </submittedName>
</protein>
<dbReference type="OrthoDB" id="70784at2157"/>
<evidence type="ECO:0000256" key="2">
    <source>
        <dbReference type="ARBA" id="ARBA00022448"/>
    </source>
</evidence>
<feature type="transmembrane region" description="Helical" evidence="7">
    <location>
        <begin position="322"/>
        <end position="341"/>
    </location>
</feature>
<feature type="transmembrane region" description="Helical" evidence="7">
    <location>
        <begin position="113"/>
        <end position="131"/>
    </location>
</feature>
<dbReference type="EMBL" id="FOAK01000007">
    <property type="protein sequence ID" value="SEK93025.1"/>
    <property type="molecule type" value="Genomic_DNA"/>
</dbReference>
<sequence>MKYDKSLIVLFIIQICEGFSFYGLGAILTLFMTQFLNLSLSFAFLVYGTYFGLVYIATLFGGYLSDKYIRSRCLINAGIILMGLGFIVLSYSASLANPLVQTHSYFYFNTPEIMLIISLMSIILGEGLLRVNISSTVKQVYEDNEKKVESAFTLLIMALNIGAVSSAIILGLTIGEGNLSLYKYGFLILAVSLFIGIIIYNLFRNKYLVNSKGEIVGIKPSIKLESVMDNAEEKLTKQERNHVKAIIIILSISLIFFIGFEVIDSSLMFFAKDYVANTIPFVPFRISPEIIKFIEPFGVIIFSPFILTYFNLKDGDENESLIFRIMLGIIVLLVTYAVFFIPCMMADNNMTDVSIIFIIIMELIRSTSEILILPIGLSIVSKLSPAKYLSRLLGLFYCSLAGAYVVSGYMAGFYPNAESMAHKLFGLIQINDFKIFASVFIVMYLALFTATYISRNKIRDLME</sequence>
<evidence type="ECO:0000313" key="10">
    <source>
        <dbReference type="Proteomes" id="UP000199506"/>
    </source>
</evidence>
<proteinExistence type="predicted"/>
<keyword evidence="2" id="KW-0813">Transport</keyword>